<evidence type="ECO:0000256" key="1">
    <source>
        <dbReference type="SAM" id="MobiDB-lite"/>
    </source>
</evidence>
<evidence type="ECO:0000313" key="3">
    <source>
        <dbReference type="Proteomes" id="UP000230069"/>
    </source>
</evidence>
<evidence type="ECO:0000313" key="2">
    <source>
        <dbReference type="EMBL" id="PIA27086.1"/>
    </source>
</evidence>
<organism evidence="2 3">
    <name type="scientific">Aquilegia coerulea</name>
    <name type="common">Rocky mountain columbine</name>
    <dbReference type="NCBI Taxonomy" id="218851"/>
    <lineage>
        <taxon>Eukaryota</taxon>
        <taxon>Viridiplantae</taxon>
        <taxon>Streptophyta</taxon>
        <taxon>Embryophyta</taxon>
        <taxon>Tracheophyta</taxon>
        <taxon>Spermatophyta</taxon>
        <taxon>Magnoliopsida</taxon>
        <taxon>Ranunculales</taxon>
        <taxon>Ranunculaceae</taxon>
        <taxon>Thalictroideae</taxon>
        <taxon>Aquilegia</taxon>
    </lineage>
</organism>
<dbReference type="EMBL" id="KZ305100">
    <property type="protein sequence ID" value="PIA27086.1"/>
    <property type="molecule type" value="Genomic_DNA"/>
</dbReference>
<proteinExistence type="predicted"/>
<reference evidence="2 3" key="1">
    <citation type="submission" date="2017-09" db="EMBL/GenBank/DDBJ databases">
        <title>WGS assembly of Aquilegia coerulea Goldsmith.</title>
        <authorList>
            <person name="Hodges S."/>
            <person name="Kramer E."/>
            <person name="Nordborg M."/>
            <person name="Tomkins J."/>
            <person name="Borevitz J."/>
            <person name="Derieg N."/>
            <person name="Yan J."/>
            <person name="Mihaltcheva S."/>
            <person name="Hayes R.D."/>
            <person name="Rokhsar D."/>
        </authorList>
    </citation>
    <scope>NUCLEOTIDE SEQUENCE [LARGE SCALE GENOMIC DNA]</scope>
    <source>
        <strain evidence="3">cv. Goldsmith</strain>
    </source>
</reference>
<dbReference type="Proteomes" id="UP000230069">
    <property type="component" value="Unassembled WGS sequence"/>
</dbReference>
<keyword evidence="3" id="KW-1185">Reference proteome</keyword>
<name>A0A2G5C741_AQUCA</name>
<gene>
    <name evidence="2" type="ORF">AQUCO_08300051v1</name>
</gene>
<feature type="region of interest" description="Disordered" evidence="1">
    <location>
        <begin position="1"/>
        <end position="30"/>
    </location>
</feature>
<dbReference type="InParanoid" id="A0A2G5C741"/>
<accession>A0A2G5C741</accession>
<dbReference type="AlphaFoldDB" id="A0A2G5C741"/>
<protein>
    <submittedName>
        <fullName evidence="2">Uncharacterized protein</fullName>
    </submittedName>
</protein>
<sequence>MRGLNDCHHQKSQHRPPFSQSPYRVGSGPLGPPTSPVFLFTPYSSTSPSFTVPSRFSLRVPEAESDDTSSFLFSFAFSS</sequence>